<evidence type="ECO:0000259" key="9">
    <source>
        <dbReference type="Pfam" id="PF00793"/>
    </source>
</evidence>
<dbReference type="InterPro" id="IPR006269">
    <property type="entry name" value="KDO8P_synthase"/>
</dbReference>
<dbReference type="GO" id="GO:0008676">
    <property type="term" value="F:3-deoxy-8-phosphooctulonate synthase activity"/>
    <property type="evidence" value="ECO:0007669"/>
    <property type="project" value="UniProtKB-EC"/>
</dbReference>
<dbReference type="UniPathway" id="UPA00030"/>
<comment type="caution">
    <text evidence="10">The sequence shown here is derived from an EMBL/GenBank/DDBJ whole genome shotgun (WGS) entry which is preliminary data.</text>
</comment>
<evidence type="ECO:0000256" key="2">
    <source>
        <dbReference type="ARBA" id="ARBA00004756"/>
    </source>
</evidence>
<dbReference type="Proteomes" id="UP000469724">
    <property type="component" value="Unassembled WGS sequence"/>
</dbReference>
<dbReference type="Gene3D" id="3.20.20.70">
    <property type="entry name" value="Aldolase class I"/>
    <property type="match status" value="1"/>
</dbReference>
<evidence type="ECO:0000256" key="1">
    <source>
        <dbReference type="ARBA" id="ARBA00004496"/>
    </source>
</evidence>
<evidence type="ECO:0000313" key="11">
    <source>
        <dbReference type="Proteomes" id="UP000469724"/>
    </source>
</evidence>
<dbReference type="NCBIfam" id="NF003543">
    <property type="entry name" value="PRK05198.1"/>
    <property type="match status" value="1"/>
</dbReference>
<proteinExistence type="inferred from homology"/>
<evidence type="ECO:0000256" key="5">
    <source>
        <dbReference type="ARBA" id="ARBA00012693"/>
    </source>
</evidence>
<evidence type="ECO:0000256" key="4">
    <source>
        <dbReference type="ARBA" id="ARBA00010499"/>
    </source>
</evidence>
<name>A0A7K3NRV3_9BACT</name>
<evidence type="ECO:0000256" key="8">
    <source>
        <dbReference type="ARBA" id="ARBA00049112"/>
    </source>
</evidence>
<sequence length="270" mass="29039">MMNFSSFFCIAGPCVMESTDFVYESACALQEIFSQTATPWIFKSSFDKANRSSVAGFRGLSMDRGLEVLDAIRRRLGVPVVTDVHETWQVRPVAEVVDVLQTPALLCRQTDLIMAAAATGKPVNYKKGQFLAPWDMGNVIAKARHASRAAGHGEGNFLVCERGTMFGYNNLVVDMRGFSLMAQATGCPVVFDATHSVQLPGALGHASGGQPDLAPALARAAMATGHVRGVFFETHPEPAKALCDAHVMLPFAEVAPLVAQLRAIAECLRP</sequence>
<evidence type="ECO:0000256" key="6">
    <source>
        <dbReference type="ARBA" id="ARBA00022490"/>
    </source>
</evidence>
<keyword evidence="7 10" id="KW-0808">Transferase</keyword>
<dbReference type="NCBIfam" id="TIGR01362">
    <property type="entry name" value="KDO8P_synth"/>
    <property type="match status" value="1"/>
</dbReference>
<gene>
    <name evidence="10" type="primary">kdsA</name>
    <name evidence="10" type="ORF">G3N56_19270</name>
</gene>
<dbReference type="EMBL" id="JAAGRQ010000157">
    <property type="protein sequence ID" value="NDY58881.1"/>
    <property type="molecule type" value="Genomic_DNA"/>
</dbReference>
<dbReference type="InterPro" id="IPR006218">
    <property type="entry name" value="DAHP1/KDSA"/>
</dbReference>
<dbReference type="SUPFAM" id="SSF51569">
    <property type="entry name" value="Aldolase"/>
    <property type="match status" value="1"/>
</dbReference>
<dbReference type="GO" id="GO:0009103">
    <property type="term" value="P:lipopolysaccharide biosynthetic process"/>
    <property type="evidence" value="ECO:0007669"/>
    <property type="project" value="UniProtKB-UniPathway"/>
</dbReference>
<dbReference type="GO" id="GO:0005737">
    <property type="term" value="C:cytoplasm"/>
    <property type="evidence" value="ECO:0007669"/>
    <property type="project" value="UniProtKB-SubCell"/>
</dbReference>
<evidence type="ECO:0000313" key="10">
    <source>
        <dbReference type="EMBL" id="NDY58881.1"/>
    </source>
</evidence>
<organism evidence="10 11">
    <name type="scientific">Desulfolutivibrio sulfodismutans</name>
    <dbReference type="NCBI Taxonomy" id="63561"/>
    <lineage>
        <taxon>Bacteria</taxon>
        <taxon>Pseudomonadati</taxon>
        <taxon>Thermodesulfobacteriota</taxon>
        <taxon>Desulfovibrionia</taxon>
        <taxon>Desulfovibrionales</taxon>
        <taxon>Desulfovibrionaceae</taxon>
        <taxon>Desulfolutivibrio</taxon>
    </lineage>
</organism>
<feature type="domain" description="DAHP synthetase I/KDSA" evidence="9">
    <location>
        <begin position="7"/>
        <end position="254"/>
    </location>
</feature>
<accession>A0A7K3NRV3</accession>
<dbReference type="EC" id="2.5.1.55" evidence="5"/>
<comment type="similarity">
    <text evidence="4">Belongs to the KdsA family.</text>
</comment>
<protein>
    <recommendedName>
        <fullName evidence="5">3-deoxy-8-phosphooctulonate synthase</fullName>
        <ecNumber evidence="5">2.5.1.55</ecNumber>
    </recommendedName>
</protein>
<comment type="pathway">
    <text evidence="2">Bacterial outer membrane biogenesis; lipopolysaccharide biosynthesis.</text>
</comment>
<dbReference type="AlphaFoldDB" id="A0A7K3NRV3"/>
<dbReference type="UniPathway" id="UPA00357">
    <property type="reaction ID" value="UER00474"/>
</dbReference>
<dbReference type="Pfam" id="PF00793">
    <property type="entry name" value="DAHP_synth_1"/>
    <property type="match status" value="1"/>
</dbReference>
<comment type="subcellular location">
    <subcellularLocation>
        <location evidence="1">Cytoplasm</location>
    </subcellularLocation>
</comment>
<keyword evidence="11" id="KW-1185">Reference proteome</keyword>
<evidence type="ECO:0000256" key="3">
    <source>
        <dbReference type="ARBA" id="ARBA00004845"/>
    </source>
</evidence>
<comment type="catalytic activity">
    <reaction evidence="8">
        <text>D-arabinose 5-phosphate + phosphoenolpyruvate + H2O = 3-deoxy-alpha-D-manno-2-octulosonate-8-phosphate + phosphate</text>
        <dbReference type="Rhea" id="RHEA:14053"/>
        <dbReference type="ChEBI" id="CHEBI:15377"/>
        <dbReference type="ChEBI" id="CHEBI:43474"/>
        <dbReference type="ChEBI" id="CHEBI:57693"/>
        <dbReference type="ChEBI" id="CHEBI:58702"/>
        <dbReference type="ChEBI" id="CHEBI:85985"/>
        <dbReference type="EC" id="2.5.1.55"/>
    </reaction>
</comment>
<dbReference type="PANTHER" id="PTHR21057">
    <property type="entry name" value="PHOSPHO-2-DEHYDRO-3-DEOXYHEPTONATE ALDOLASE"/>
    <property type="match status" value="1"/>
</dbReference>
<evidence type="ECO:0000256" key="7">
    <source>
        <dbReference type="ARBA" id="ARBA00022679"/>
    </source>
</evidence>
<comment type="pathway">
    <text evidence="3">Carbohydrate biosynthesis; 3-deoxy-D-manno-octulosonate biosynthesis; 3-deoxy-D-manno-octulosonate from D-ribulose 5-phosphate: step 2/3.</text>
</comment>
<dbReference type="InterPro" id="IPR013785">
    <property type="entry name" value="Aldolase_TIM"/>
</dbReference>
<keyword evidence="6" id="KW-0963">Cytoplasm</keyword>
<reference evidence="10 11" key="1">
    <citation type="submission" date="2020-02" db="EMBL/GenBank/DDBJ databases">
        <title>Comparative genomics of sulfur disproportionating microorganisms.</title>
        <authorList>
            <person name="Ward L.M."/>
            <person name="Bertran E."/>
            <person name="Johnston D.T."/>
        </authorList>
    </citation>
    <scope>NUCLEOTIDE SEQUENCE [LARGE SCALE GENOMIC DNA]</scope>
    <source>
        <strain evidence="10 11">DSM 3696</strain>
    </source>
</reference>